<comment type="catalytic activity">
    <reaction evidence="1">
        <text>ATP + protein L-histidine = ADP + protein N-phospho-L-histidine.</text>
        <dbReference type="EC" id="2.7.13.3"/>
    </reaction>
</comment>
<dbReference type="InterPro" id="IPR003660">
    <property type="entry name" value="HAMP_dom"/>
</dbReference>
<keyword evidence="6" id="KW-0808">Transferase</keyword>
<keyword evidence="7 11" id="KW-0812">Transmembrane</keyword>
<organism evidence="14 15">
    <name type="scientific">Pectinatus brassicae</name>
    <dbReference type="NCBI Taxonomy" id="862415"/>
    <lineage>
        <taxon>Bacteria</taxon>
        <taxon>Bacillati</taxon>
        <taxon>Bacillota</taxon>
        <taxon>Negativicutes</taxon>
        <taxon>Selenomonadales</taxon>
        <taxon>Selenomonadaceae</taxon>
        <taxon>Pectinatus</taxon>
    </lineage>
</organism>
<dbReference type="InterPro" id="IPR005467">
    <property type="entry name" value="His_kinase_dom"/>
</dbReference>
<protein>
    <recommendedName>
        <fullName evidence="3">histidine kinase</fullName>
        <ecNumber evidence="3">2.7.13.3</ecNumber>
    </recommendedName>
</protein>
<evidence type="ECO:0000256" key="11">
    <source>
        <dbReference type="SAM" id="Phobius"/>
    </source>
</evidence>
<dbReference type="Pfam" id="PF00512">
    <property type="entry name" value="HisKA"/>
    <property type="match status" value="1"/>
</dbReference>
<dbReference type="InterPro" id="IPR029151">
    <property type="entry name" value="Sensor-like_sf"/>
</dbReference>
<dbReference type="InterPro" id="IPR036890">
    <property type="entry name" value="HATPase_C_sf"/>
</dbReference>
<dbReference type="PANTHER" id="PTHR43711:SF1">
    <property type="entry name" value="HISTIDINE KINASE 1"/>
    <property type="match status" value="1"/>
</dbReference>
<reference evidence="14 15" key="1">
    <citation type="submission" date="2020-08" db="EMBL/GenBank/DDBJ databases">
        <title>Genomic Encyclopedia of Type Strains, Phase IV (KMG-IV): sequencing the most valuable type-strain genomes for metagenomic binning, comparative biology and taxonomic classification.</title>
        <authorList>
            <person name="Goeker M."/>
        </authorList>
    </citation>
    <scope>NUCLEOTIDE SEQUENCE [LARGE SCALE GENOMIC DNA]</scope>
    <source>
        <strain evidence="14 15">DSM 24661</strain>
    </source>
</reference>
<dbReference type="GO" id="GO:0000155">
    <property type="term" value="F:phosphorelay sensor kinase activity"/>
    <property type="evidence" value="ECO:0007669"/>
    <property type="project" value="InterPro"/>
</dbReference>
<dbReference type="SUPFAM" id="SSF158472">
    <property type="entry name" value="HAMP domain-like"/>
    <property type="match status" value="1"/>
</dbReference>
<keyword evidence="5" id="KW-0597">Phosphoprotein</keyword>
<comment type="subcellular location">
    <subcellularLocation>
        <location evidence="2">Cell membrane</location>
        <topology evidence="2">Multi-pass membrane protein</topology>
    </subcellularLocation>
</comment>
<keyword evidence="10" id="KW-0902">Two-component regulatory system</keyword>
<name>A0A840UJ43_9FIRM</name>
<evidence type="ECO:0000256" key="5">
    <source>
        <dbReference type="ARBA" id="ARBA00022553"/>
    </source>
</evidence>
<feature type="domain" description="Histidine kinase" evidence="12">
    <location>
        <begin position="306"/>
        <end position="521"/>
    </location>
</feature>
<evidence type="ECO:0000256" key="2">
    <source>
        <dbReference type="ARBA" id="ARBA00004651"/>
    </source>
</evidence>
<evidence type="ECO:0000256" key="10">
    <source>
        <dbReference type="ARBA" id="ARBA00023012"/>
    </source>
</evidence>
<dbReference type="Pfam" id="PF02518">
    <property type="entry name" value="HATPase_c"/>
    <property type="match status" value="1"/>
</dbReference>
<dbReference type="Pfam" id="PF00672">
    <property type="entry name" value="HAMP"/>
    <property type="match status" value="1"/>
</dbReference>
<dbReference type="PRINTS" id="PR00344">
    <property type="entry name" value="BCTRLSENSOR"/>
</dbReference>
<keyword evidence="11" id="KW-0472">Membrane</keyword>
<dbReference type="SUPFAM" id="SSF55874">
    <property type="entry name" value="ATPase domain of HSP90 chaperone/DNA topoisomerase II/histidine kinase"/>
    <property type="match status" value="1"/>
</dbReference>
<dbReference type="Gene3D" id="6.10.340.10">
    <property type="match status" value="1"/>
</dbReference>
<dbReference type="CDD" id="cd06225">
    <property type="entry name" value="HAMP"/>
    <property type="match status" value="1"/>
</dbReference>
<dbReference type="FunFam" id="1.10.287.130:FF:000001">
    <property type="entry name" value="Two-component sensor histidine kinase"/>
    <property type="match status" value="1"/>
</dbReference>
<dbReference type="PROSITE" id="PS50109">
    <property type="entry name" value="HIS_KIN"/>
    <property type="match status" value="1"/>
</dbReference>
<feature type="transmembrane region" description="Helical" evidence="11">
    <location>
        <begin position="214"/>
        <end position="241"/>
    </location>
</feature>
<evidence type="ECO:0000259" key="13">
    <source>
        <dbReference type="PROSITE" id="PS50885"/>
    </source>
</evidence>
<dbReference type="PROSITE" id="PS50885">
    <property type="entry name" value="HAMP"/>
    <property type="match status" value="1"/>
</dbReference>
<feature type="domain" description="HAMP" evidence="13">
    <location>
        <begin position="239"/>
        <end position="291"/>
    </location>
</feature>
<dbReference type="GO" id="GO:0005886">
    <property type="term" value="C:plasma membrane"/>
    <property type="evidence" value="ECO:0007669"/>
    <property type="project" value="UniProtKB-SubCell"/>
</dbReference>
<evidence type="ECO:0000259" key="12">
    <source>
        <dbReference type="PROSITE" id="PS50109"/>
    </source>
</evidence>
<dbReference type="SUPFAM" id="SSF47384">
    <property type="entry name" value="Homodimeric domain of signal transducing histidine kinase"/>
    <property type="match status" value="1"/>
</dbReference>
<proteinExistence type="predicted"/>
<keyword evidence="9 11" id="KW-1133">Transmembrane helix</keyword>
<evidence type="ECO:0000256" key="7">
    <source>
        <dbReference type="ARBA" id="ARBA00022692"/>
    </source>
</evidence>
<evidence type="ECO:0000256" key="8">
    <source>
        <dbReference type="ARBA" id="ARBA00022777"/>
    </source>
</evidence>
<dbReference type="Gene3D" id="1.10.287.130">
    <property type="match status" value="1"/>
</dbReference>
<dbReference type="InterPro" id="IPR003594">
    <property type="entry name" value="HATPase_dom"/>
</dbReference>
<evidence type="ECO:0000256" key="9">
    <source>
        <dbReference type="ARBA" id="ARBA00022989"/>
    </source>
</evidence>
<evidence type="ECO:0000313" key="14">
    <source>
        <dbReference type="EMBL" id="MBB5336210.1"/>
    </source>
</evidence>
<evidence type="ECO:0000256" key="1">
    <source>
        <dbReference type="ARBA" id="ARBA00000085"/>
    </source>
</evidence>
<dbReference type="AlphaFoldDB" id="A0A840UJ43"/>
<keyword evidence="15" id="KW-1185">Reference proteome</keyword>
<dbReference type="SMART" id="SM00388">
    <property type="entry name" value="HisKA"/>
    <property type="match status" value="1"/>
</dbReference>
<dbReference type="SUPFAM" id="SSF103190">
    <property type="entry name" value="Sensory domain-like"/>
    <property type="match status" value="1"/>
</dbReference>
<dbReference type="InterPro" id="IPR003661">
    <property type="entry name" value="HisK_dim/P_dom"/>
</dbReference>
<dbReference type="Proteomes" id="UP000559117">
    <property type="component" value="Unassembled WGS sequence"/>
</dbReference>
<dbReference type="SMART" id="SM00304">
    <property type="entry name" value="HAMP"/>
    <property type="match status" value="1"/>
</dbReference>
<keyword evidence="4" id="KW-1003">Cell membrane</keyword>
<dbReference type="SMART" id="SM00387">
    <property type="entry name" value="HATPase_c"/>
    <property type="match status" value="1"/>
</dbReference>
<accession>A0A840UJ43</accession>
<dbReference type="Gene3D" id="3.30.565.10">
    <property type="entry name" value="Histidine kinase-like ATPase, C-terminal domain"/>
    <property type="match status" value="1"/>
</dbReference>
<comment type="caution">
    <text evidence="14">The sequence shown here is derived from an EMBL/GenBank/DDBJ whole genome shotgun (WGS) entry which is preliminary data.</text>
</comment>
<evidence type="ECO:0000256" key="6">
    <source>
        <dbReference type="ARBA" id="ARBA00022679"/>
    </source>
</evidence>
<dbReference type="EMBL" id="JACHFH010000014">
    <property type="protein sequence ID" value="MBB5336210.1"/>
    <property type="molecule type" value="Genomic_DNA"/>
</dbReference>
<dbReference type="PANTHER" id="PTHR43711">
    <property type="entry name" value="TWO-COMPONENT HISTIDINE KINASE"/>
    <property type="match status" value="1"/>
</dbReference>
<dbReference type="EC" id="2.7.13.3" evidence="3"/>
<dbReference type="InterPro" id="IPR004358">
    <property type="entry name" value="Sig_transdc_His_kin-like_C"/>
</dbReference>
<evidence type="ECO:0000313" key="15">
    <source>
        <dbReference type="Proteomes" id="UP000559117"/>
    </source>
</evidence>
<dbReference type="CDD" id="cd00082">
    <property type="entry name" value="HisKA"/>
    <property type="match status" value="1"/>
</dbReference>
<keyword evidence="8 14" id="KW-0418">Kinase</keyword>
<dbReference type="RefSeq" id="WP_183860948.1">
    <property type="nucleotide sequence ID" value="NZ_JACHFH010000014.1"/>
</dbReference>
<evidence type="ECO:0000256" key="4">
    <source>
        <dbReference type="ARBA" id="ARBA00022475"/>
    </source>
</evidence>
<feature type="transmembrane region" description="Helical" evidence="11">
    <location>
        <begin position="12"/>
        <end position="37"/>
    </location>
</feature>
<sequence length="522" mass="58636">MKPQKMKIKIVYKLFAFFTILLFIFMLIINSFFYFFFNKQTIELHRNDLKEKVVTIANTIGLFLQDDIPANAPPPYLHSQQNHMGMMDSNSNMNMTVPPPIDPKLPYYRALGYYIKLLNKMDMCDIWIINNNHQFLISNNRHHKPVEYNDLPTGGIDVINKALKGETIVANSFSSVLGTPATTAAAPIKDAQGNYVGAVLMHAPISQLDTSVFYVIKLLGISSLLAMFLSLPASLLLSYYFTNPLRKMKQTALAIADGNYTNKTDIHHSDEIGDLAISLEQMGTRLAAAAEESGRIDKARRIFTANVSHELRTPVAVLRASLEALTNGVIKDPEKQKEYHQQMLKETIYLERLVNDMLELSKLQNPDFKTEKSKFILNDLINDAARAMRPFAAAKQIAIKNDIAIPPTEFTGDYGRLRQMIIIVLDNGIKFSPANGIIEMQLTADNNICLQIKDHGCGIDDSILGHIFDRFHKVNNERNKNGTGLGLAIAQQIATRHDIDIKVASKLDEGTTFSFIFPENTK</sequence>
<dbReference type="InterPro" id="IPR036097">
    <property type="entry name" value="HisK_dim/P_sf"/>
</dbReference>
<dbReference type="CDD" id="cd18773">
    <property type="entry name" value="PDC1_HK_sensor"/>
    <property type="match status" value="1"/>
</dbReference>
<dbReference type="CDD" id="cd00075">
    <property type="entry name" value="HATPase"/>
    <property type="match status" value="1"/>
</dbReference>
<dbReference type="InterPro" id="IPR050736">
    <property type="entry name" value="Sensor_HK_Regulatory"/>
</dbReference>
<evidence type="ECO:0000256" key="3">
    <source>
        <dbReference type="ARBA" id="ARBA00012438"/>
    </source>
</evidence>
<gene>
    <name evidence="14" type="ORF">HNR32_001358</name>
</gene>